<dbReference type="Proteomes" id="UP000013209">
    <property type="component" value="Unassembled WGS sequence"/>
</dbReference>
<name>N8XM07_9GAMM</name>
<dbReference type="STRING" id="1144672.F966_03942"/>
<reference evidence="1 2" key="1">
    <citation type="submission" date="2013-02" db="EMBL/GenBank/DDBJ databases">
        <title>The Genome Sequence of Acinetobacter sp. CIP 56.2.</title>
        <authorList>
            <consortium name="The Broad Institute Genome Sequencing Platform"/>
            <consortium name="The Broad Institute Genome Sequencing Center for Infectious Disease"/>
            <person name="Cerqueira G."/>
            <person name="Feldgarden M."/>
            <person name="Courvalin P."/>
            <person name="Perichon B."/>
            <person name="Grillot-Courvalin C."/>
            <person name="Clermont D."/>
            <person name="Rocha E."/>
            <person name="Yoon E.-J."/>
            <person name="Nemec A."/>
            <person name="Walker B."/>
            <person name="Young S.K."/>
            <person name="Zeng Q."/>
            <person name="Gargeya S."/>
            <person name="Fitzgerald M."/>
            <person name="Haas B."/>
            <person name="Abouelleil A."/>
            <person name="Alvarado L."/>
            <person name="Arachchi H.M."/>
            <person name="Berlin A.M."/>
            <person name="Chapman S.B."/>
            <person name="Dewar J."/>
            <person name="Goldberg J."/>
            <person name="Griggs A."/>
            <person name="Gujja S."/>
            <person name="Hansen M."/>
            <person name="Howarth C."/>
            <person name="Imamovic A."/>
            <person name="Larimer J."/>
            <person name="McCowan C."/>
            <person name="Murphy C."/>
            <person name="Neiman D."/>
            <person name="Pearson M."/>
            <person name="Priest M."/>
            <person name="Roberts A."/>
            <person name="Saif S."/>
            <person name="Shea T."/>
            <person name="Sisk P."/>
            <person name="Sykes S."/>
            <person name="Wortman J."/>
            <person name="Nusbaum C."/>
            <person name="Birren B."/>
        </authorList>
    </citation>
    <scope>NUCLEOTIDE SEQUENCE [LARGE SCALE GENOMIC DNA]</scope>
    <source>
        <strain evidence="1 2">CIP 56.2</strain>
    </source>
</reference>
<comment type="caution">
    <text evidence="1">The sequence shown here is derived from an EMBL/GenBank/DDBJ whole genome shotgun (WGS) entry which is preliminary data.</text>
</comment>
<evidence type="ECO:0008006" key="3">
    <source>
        <dbReference type="Google" id="ProtNLM"/>
    </source>
</evidence>
<gene>
    <name evidence="1" type="ORF">F966_03942</name>
</gene>
<dbReference type="AlphaFoldDB" id="N8XM07"/>
<dbReference type="HOGENOM" id="CLU_152358_0_0_6"/>
<dbReference type="RefSeq" id="WP_004808285.1">
    <property type="nucleotide sequence ID" value="NZ_KB849440.1"/>
</dbReference>
<sequence length="117" mass="13155">MDFTFIFTLSLALIGCSQNYQAQPSELSIAHINENYSQDIMITDGRVVERSFEVKTNFPSDMGVEVKPININDISAYNKLRVEGVPKYKGVYDISISMGFYGAGDDEFSKAYKFVVD</sequence>
<evidence type="ECO:0000313" key="1">
    <source>
        <dbReference type="EMBL" id="ENV08080.1"/>
    </source>
</evidence>
<accession>N8XM07</accession>
<proteinExistence type="predicted"/>
<dbReference type="eggNOG" id="ENOG5031RVR">
    <property type="taxonomic scope" value="Bacteria"/>
</dbReference>
<protein>
    <recommendedName>
        <fullName evidence="3">YtkA-like domain-containing protein</fullName>
    </recommendedName>
</protein>
<evidence type="ECO:0000313" key="2">
    <source>
        <dbReference type="Proteomes" id="UP000013209"/>
    </source>
</evidence>
<dbReference type="EMBL" id="APPH01000020">
    <property type="protein sequence ID" value="ENV08080.1"/>
    <property type="molecule type" value="Genomic_DNA"/>
</dbReference>
<organism evidence="1 2">
    <name type="scientific">Acinetobacter higginsii</name>
    <dbReference type="NCBI Taxonomy" id="70347"/>
    <lineage>
        <taxon>Bacteria</taxon>
        <taxon>Pseudomonadati</taxon>
        <taxon>Pseudomonadota</taxon>
        <taxon>Gammaproteobacteria</taxon>
        <taxon>Moraxellales</taxon>
        <taxon>Moraxellaceae</taxon>
        <taxon>Acinetobacter</taxon>
    </lineage>
</organism>